<dbReference type="InterPro" id="IPR041706">
    <property type="entry name" value="YchF_N"/>
</dbReference>
<feature type="domain" description="TGS" evidence="7">
    <location>
        <begin position="266"/>
        <end position="349"/>
    </location>
</feature>
<dbReference type="GO" id="GO:0046872">
    <property type="term" value="F:metal ion binding"/>
    <property type="evidence" value="ECO:0007669"/>
    <property type="project" value="UniProtKB-KW"/>
</dbReference>
<dbReference type="InterPro" id="IPR006073">
    <property type="entry name" value="GTP-bd"/>
</dbReference>
<dbReference type="Gene3D" id="3.10.20.30">
    <property type="match status" value="1"/>
</dbReference>
<dbReference type="InterPro" id="IPR004396">
    <property type="entry name" value="ATPase_YchF/OLA1"/>
</dbReference>
<dbReference type="GO" id="GO:0016887">
    <property type="term" value="F:ATP hydrolysis activity"/>
    <property type="evidence" value="ECO:0007669"/>
    <property type="project" value="InterPro"/>
</dbReference>
<comment type="caution">
    <text evidence="8">The sequence shown here is derived from an EMBL/GenBank/DDBJ whole genome shotgun (WGS) entry which is preliminary data.</text>
</comment>
<keyword evidence="4" id="KW-0067">ATP-binding</keyword>
<dbReference type="PANTHER" id="PTHR23305">
    <property type="entry name" value="OBG GTPASE FAMILY"/>
    <property type="match status" value="1"/>
</dbReference>
<dbReference type="AlphaFoldDB" id="A0A0R0M4W1"/>
<dbReference type="OrthoDB" id="424823at2759"/>
<dbReference type="InterPro" id="IPR012676">
    <property type="entry name" value="TGS-like"/>
</dbReference>
<dbReference type="EMBL" id="LGUB01000005">
    <property type="protein sequence ID" value="KRH95141.1"/>
    <property type="molecule type" value="Genomic_DNA"/>
</dbReference>
<feature type="domain" description="OBG-type G" evidence="6">
    <location>
        <begin position="13"/>
        <end position="266"/>
    </location>
</feature>
<dbReference type="PIRSF" id="PIRSF006641">
    <property type="entry name" value="CHP00092"/>
    <property type="match status" value="1"/>
</dbReference>
<reference evidence="8 9" key="1">
    <citation type="submission" date="2015-07" db="EMBL/GenBank/DDBJ databases">
        <title>The genome of Pseudoloma neurophilia, a relevant intracellular parasite of the zebrafish.</title>
        <authorList>
            <person name="Ndikumana S."/>
            <person name="Pelin A."/>
            <person name="Sanders J."/>
            <person name="Corradi N."/>
        </authorList>
    </citation>
    <scope>NUCLEOTIDE SEQUENCE [LARGE SCALE GENOMIC DNA]</scope>
    <source>
        <strain evidence="8 9">MK1</strain>
    </source>
</reference>
<dbReference type="PRINTS" id="PR00326">
    <property type="entry name" value="GTP1OBG"/>
</dbReference>
<keyword evidence="9" id="KW-1185">Reference proteome</keyword>
<proteinExistence type="predicted"/>
<dbReference type="FunFam" id="3.10.20.30:FF:000001">
    <property type="entry name" value="Ribosome-binding ATPase YchF"/>
    <property type="match status" value="1"/>
</dbReference>
<keyword evidence="3" id="KW-0547">Nucleotide-binding</keyword>
<dbReference type="VEuPathDB" id="MicrosporidiaDB:M153_2500045278"/>
<protein>
    <recommendedName>
        <fullName evidence="5">Obg-like ATPase homolog</fullName>
    </recommendedName>
</protein>
<keyword evidence="2" id="KW-0479">Metal-binding</keyword>
<dbReference type="SUPFAM" id="SSF52540">
    <property type="entry name" value="P-loop containing nucleoside triphosphate hydrolases"/>
    <property type="match status" value="1"/>
</dbReference>
<evidence type="ECO:0000313" key="9">
    <source>
        <dbReference type="Proteomes" id="UP000051530"/>
    </source>
</evidence>
<comment type="cofactor">
    <cofactor evidence="1">
        <name>Mg(2+)</name>
        <dbReference type="ChEBI" id="CHEBI:18420"/>
    </cofactor>
</comment>
<dbReference type="GO" id="GO:0005524">
    <property type="term" value="F:ATP binding"/>
    <property type="evidence" value="ECO:0007669"/>
    <property type="project" value="UniProtKB-KW"/>
</dbReference>
<dbReference type="InterPro" id="IPR031167">
    <property type="entry name" value="G_OBG"/>
</dbReference>
<dbReference type="Proteomes" id="UP000051530">
    <property type="component" value="Unassembled WGS sequence"/>
</dbReference>
<dbReference type="GO" id="GO:0005737">
    <property type="term" value="C:cytoplasm"/>
    <property type="evidence" value="ECO:0007669"/>
    <property type="project" value="TreeGrafter"/>
</dbReference>
<dbReference type="InterPro" id="IPR012675">
    <property type="entry name" value="Beta-grasp_dom_sf"/>
</dbReference>
<dbReference type="InterPro" id="IPR013029">
    <property type="entry name" value="YchF_C"/>
</dbReference>
<evidence type="ECO:0000256" key="2">
    <source>
        <dbReference type="ARBA" id="ARBA00022723"/>
    </source>
</evidence>
<organism evidence="8 9">
    <name type="scientific">Pseudoloma neurophilia</name>
    <dbReference type="NCBI Taxonomy" id="146866"/>
    <lineage>
        <taxon>Eukaryota</taxon>
        <taxon>Fungi</taxon>
        <taxon>Fungi incertae sedis</taxon>
        <taxon>Microsporidia</taxon>
        <taxon>Pseudoloma</taxon>
    </lineage>
</organism>
<dbReference type="PANTHER" id="PTHR23305:SF18">
    <property type="entry name" value="OBG-TYPE G DOMAIN-CONTAINING PROTEIN"/>
    <property type="match status" value="1"/>
</dbReference>
<dbReference type="Gene3D" id="3.40.50.300">
    <property type="entry name" value="P-loop containing nucleotide triphosphate hydrolases"/>
    <property type="match status" value="1"/>
</dbReference>
<evidence type="ECO:0000313" key="8">
    <source>
        <dbReference type="EMBL" id="KRH95141.1"/>
    </source>
</evidence>
<name>A0A0R0M4W1_9MICR</name>
<sequence length="357" mass="40715">MTVFSRPGTSHNLSMGIVGLPNVGKSTLFNALTLQSVPAENFPFCTIAPEEGRVEFKDERFDFLVDLYKPSSKIPAYLTIFDIAGLIKGAYKGEGLGNQFLDHIRRTDGIFHVVRCFDDTKVIHVDGDTNPLRDVKIIKDELRFKDLEMVENQMNAHKRATVTDPIKKKFETETYKKLKDILDEKWANEVEWTQDEANFVSTLNLLTTKEMIYLANISEDDFNNNIENKHLKTLMNAEKNVLKFSATNLCDNFIKSMIKYGYKSLGLINYFTAGPKEVKSWTIRAGTKAPKAAAVIHSDFEKHFIKAEVMSFDDLKKYGNEQNTKKAGKYLQKGRDYVVEDGDIIYFKTGQVSKKKK</sequence>
<dbReference type="CDD" id="cd04867">
    <property type="entry name" value="TGS_YchF_OLA1"/>
    <property type="match status" value="1"/>
</dbReference>
<evidence type="ECO:0000256" key="3">
    <source>
        <dbReference type="ARBA" id="ARBA00022741"/>
    </source>
</evidence>
<evidence type="ECO:0000256" key="5">
    <source>
        <dbReference type="ARBA" id="ARBA00068719"/>
    </source>
</evidence>
<dbReference type="FunFam" id="1.10.150.300:FF:000001">
    <property type="entry name" value="Ribosome-binding ATPase YchF"/>
    <property type="match status" value="1"/>
</dbReference>
<gene>
    <name evidence="8" type="ORF">M153_2500045278</name>
</gene>
<dbReference type="SUPFAM" id="SSF81271">
    <property type="entry name" value="TGS-like"/>
    <property type="match status" value="1"/>
</dbReference>
<accession>A0A0R0M4W1</accession>
<dbReference type="InterPro" id="IPR027417">
    <property type="entry name" value="P-loop_NTPase"/>
</dbReference>
<evidence type="ECO:0000259" key="7">
    <source>
        <dbReference type="PROSITE" id="PS51880"/>
    </source>
</evidence>
<evidence type="ECO:0000259" key="6">
    <source>
        <dbReference type="PROSITE" id="PS51710"/>
    </source>
</evidence>
<evidence type="ECO:0000256" key="1">
    <source>
        <dbReference type="ARBA" id="ARBA00001946"/>
    </source>
</evidence>
<dbReference type="InterPro" id="IPR023192">
    <property type="entry name" value="TGS-like_dom_sf"/>
</dbReference>
<dbReference type="PROSITE" id="PS51710">
    <property type="entry name" value="G_OBG"/>
    <property type="match status" value="1"/>
</dbReference>
<evidence type="ECO:0000256" key="4">
    <source>
        <dbReference type="ARBA" id="ARBA00022840"/>
    </source>
</evidence>
<dbReference type="Pfam" id="PF06071">
    <property type="entry name" value="YchF-GTPase_C"/>
    <property type="match status" value="1"/>
</dbReference>
<dbReference type="CDD" id="cd01900">
    <property type="entry name" value="YchF"/>
    <property type="match status" value="1"/>
</dbReference>
<dbReference type="PROSITE" id="PS51880">
    <property type="entry name" value="TGS"/>
    <property type="match status" value="1"/>
</dbReference>
<dbReference type="Pfam" id="PF01926">
    <property type="entry name" value="MMR_HSR1"/>
    <property type="match status" value="1"/>
</dbReference>
<dbReference type="Gene3D" id="1.10.150.300">
    <property type="entry name" value="TGS-like domain"/>
    <property type="match status" value="1"/>
</dbReference>
<dbReference type="GO" id="GO:0005525">
    <property type="term" value="F:GTP binding"/>
    <property type="evidence" value="ECO:0007669"/>
    <property type="project" value="InterPro"/>
</dbReference>
<dbReference type="InterPro" id="IPR004095">
    <property type="entry name" value="TGS"/>
</dbReference>